<evidence type="ECO:0000259" key="1">
    <source>
        <dbReference type="PROSITE" id="PS51783"/>
    </source>
</evidence>
<name>A0A5J4UP21_9EUKA</name>
<comment type="caution">
    <text evidence="2">The sequence shown here is derived from an EMBL/GenBank/DDBJ whole genome shotgun (WGS) entry which is preliminary data.</text>
</comment>
<dbReference type="InterPro" id="IPR057496">
    <property type="entry name" value="FAN-like_PH"/>
</dbReference>
<dbReference type="AlphaFoldDB" id="A0A5J4UP21"/>
<dbReference type="EMBL" id="SNRW01013906">
    <property type="protein sequence ID" value="KAA6372083.1"/>
    <property type="molecule type" value="Genomic_DNA"/>
</dbReference>
<evidence type="ECO:0000313" key="3">
    <source>
        <dbReference type="Proteomes" id="UP000324800"/>
    </source>
</evidence>
<evidence type="ECO:0000313" key="2">
    <source>
        <dbReference type="EMBL" id="KAA6372083.1"/>
    </source>
</evidence>
<sequence length="209" mass="25130">RKYSGRLKICARCLVFEPSIEFINIPVLKFHFKYTDQIREVVDTLNQVNIFSNEEGKNHFLDVVCRRVIEMKANNVNYPYKHREIADPSLQHHRFNPDYIPVSKFLPLINELYTLFKLPIKQQQFRLKELIFDLEKRSQFELQWLNGLSEKIICECRVEEISRYCSIPGKLVITNYSLFFQYFNNIETKPYAKYEIGLIVKMIKRRHML</sequence>
<feature type="domain" description="BEACH-type PH" evidence="1">
    <location>
        <begin position="147"/>
        <end position="209"/>
    </location>
</feature>
<dbReference type="Proteomes" id="UP000324800">
    <property type="component" value="Unassembled WGS sequence"/>
</dbReference>
<accession>A0A5J4UP21</accession>
<feature type="non-terminal residue" evidence="2">
    <location>
        <position position="1"/>
    </location>
</feature>
<organism evidence="2 3">
    <name type="scientific">Streblomastix strix</name>
    <dbReference type="NCBI Taxonomy" id="222440"/>
    <lineage>
        <taxon>Eukaryota</taxon>
        <taxon>Metamonada</taxon>
        <taxon>Preaxostyla</taxon>
        <taxon>Oxymonadida</taxon>
        <taxon>Streblomastigidae</taxon>
        <taxon>Streblomastix</taxon>
    </lineage>
</organism>
<gene>
    <name evidence="2" type="ORF">EZS28_032389</name>
</gene>
<proteinExistence type="predicted"/>
<dbReference type="OrthoDB" id="26681at2759"/>
<dbReference type="Pfam" id="PF25400">
    <property type="entry name" value="PH_FAN"/>
    <property type="match status" value="1"/>
</dbReference>
<dbReference type="PROSITE" id="PS51783">
    <property type="entry name" value="PH_BEACH"/>
    <property type="match status" value="1"/>
</dbReference>
<protein>
    <submittedName>
        <fullName evidence="2">Putative neutral sphingomyelinase activation associated factor</fullName>
    </submittedName>
</protein>
<dbReference type="InterPro" id="IPR023362">
    <property type="entry name" value="PH-BEACH_dom"/>
</dbReference>
<reference evidence="2 3" key="1">
    <citation type="submission" date="2019-03" db="EMBL/GenBank/DDBJ databases">
        <title>Single cell metagenomics reveals metabolic interactions within the superorganism composed of flagellate Streblomastix strix and complex community of Bacteroidetes bacteria on its surface.</title>
        <authorList>
            <person name="Treitli S.C."/>
            <person name="Kolisko M."/>
            <person name="Husnik F."/>
            <person name="Keeling P."/>
            <person name="Hampl V."/>
        </authorList>
    </citation>
    <scope>NUCLEOTIDE SEQUENCE [LARGE SCALE GENOMIC DNA]</scope>
    <source>
        <strain evidence="2">ST1C</strain>
    </source>
</reference>